<reference evidence="3 4" key="1">
    <citation type="journal article" date="2020" name="Mol. Biol. Evol.">
        <title>Distinct Expression and Methylation Patterns for Genes with Different Fates following a Single Whole-Genome Duplication in Flowering Plants.</title>
        <authorList>
            <person name="Shi T."/>
            <person name="Rahmani R.S."/>
            <person name="Gugger P.F."/>
            <person name="Wang M."/>
            <person name="Li H."/>
            <person name="Zhang Y."/>
            <person name="Li Z."/>
            <person name="Wang Q."/>
            <person name="Van de Peer Y."/>
            <person name="Marchal K."/>
            <person name="Chen J."/>
        </authorList>
    </citation>
    <scope>NUCLEOTIDE SEQUENCE [LARGE SCALE GENOMIC DNA]</scope>
    <source>
        <tissue evidence="3">Leaf</tissue>
    </source>
</reference>
<keyword evidence="4" id="KW-1185">Reference proteome</keyword>
<organism evidence="3 4">
    <name type="scientific">Nelumbo nucifera</name>
    <name type="common">Sacred lotus</name>
    <dbReference type="NCBI Taxonomy" id="4432"/>
    <lineage>
        <taxon>Eukaryota</taxon>
        <taxon>Viridiplantae</taxon>
        <taxon>Streptophyta</taxon>
        <taxon>Embryophyta</taxon>
        <taxon>Tracheophyta</taxon>
        <taxon>Spermatophyta</taxon>
        <taxon>Magnoliopsida</taxon>
        <taxon>Proteales</taxon>
        <taxon>Nelumbonaceae</taxon>
        <taxon>Nelumbo</taxon>
    </lineage>
</organism>
<name>A0A822Y694_NELNU</name>
<keyword evidence="2" id="KW-0472">Membrane</keyword>
<keyword evidence="2" id="KW-0812">Transmembrane</keyword>
<feature type="transmembrane region" description="Helical" evidence="2">
    <location>
        <begin position="77"/>
        <end position="109"/>
    </location>
</feature>
<sequence>MNKRNQASVAEDFEGEKKEEQQGQSSSSDLETWVLLRRLMSKRRTWACLLGLVYTLLLSLSWNLLHSILSWYNFNVLFNAVFGLLSMVAVLAVSVPATVVTWITVLALLTFYGKPHRYLVLEGRKIMANITGFSIKVMIREGNIEEDHDRYYRVCHQICD</sequence>
<dbReference type="PANTHER" id="PTHR34656:SF1">
    <property type="entry name" value="PYRROLINE-5-CARBOXYLATE REDUCTASE"/>
    <property type="match status" value="1"/>
</dbReference>
<gene>
    <name evidence="3" type="ORF">HUJ06_028154</name>
</gene>
<keyword evidence="2" id="KW-1133">Transmembrane helix</keyword>
<dbReference type="EMBL" id="DUZY01000002">
    <property type="protein sequence ID" value="DAD26686.1"/>
    <property type="molecule type" value="Genomic_DNA"/>
</dbReference>
<evidence type="ECO:0000313" key="3">
    <source>
        <dbReference type="EMBL" id="DAD26686.1"/>
    </source>
</evidence>
<dbReference type="PANTHER" id="PTHR34656">
    <property type="entry name" value="PYRROLINE-5-CARBOXYLATE REDUCTASE"/>
    <property type="match status" value="1"/>
</dbReference>
<accession>A0A822Y694</accession>
<evidence type="ECO:0000256" key="2">
    <source>
        <dbReference type="SAM" id="Phobius"/>
    </source>
</evidence>
<feature type="region of interest" description="Disordered" evidence="1">
    <location>
        <begin position="1"/>
        <end position="25"/>
    </location>
</feature>
<dbReference type="AlphaFoldDB" id="A0A822Y694"/>
<evidence type="ECO:0000256" key="1">
    <source>
        <dbReference type="SAM" id="MobiDB-lite"/>
    </source>
</evidence>
<evidence type="ECO:0000313" key="4">
    <source>
        <dbReference type="Proteomes" id="UP000607653"/>
    </source>
</evidence>
<protein>
    <submittedName>
        <fullName evidence="3">Uncharacterized protein</fullName>
    </submittedName>
</protein>
<comment type="caution">
    <text evidence="3">The sequence shown here is derived from an EMBL/GenBank/DDBJ whole genome shotgun (WGS) entry which is preliminary data.</text>
</comment>
<dbReference type="Proteomes" id="UP000607653">
    <property type="component" value="Unassembled WGS sequence"/>
</dbReference>
<proteinExistence type="predicted"/>
<feature type="transmembrane region" description="Helical" evidence="2">
    <location>
        <begin position="46"/>
        <end position="65"/>
    </location>
</feature>